<name>A0A0G1RIQ6_9BACT</name>
<accession>A0A0G1RIQ6</accession>
<dbReference type="EMBL" id="LCNM01000001">
    <property type="protein sequence ID" value="KKU56957.1"/>
    <property type="molecule type" value="Genomic_DNA"/>
</dbReference>
<reference evidence="1 2" key="1">
    <citation type="journal article" date="2015" name="Nature">
        <title>rRNA introns, odd ribosomes, and small enigmatic genomes across a large radiation of phyla.</title>
        <authorList>
            <person name="Brown C.T."/>
            <person name="Hug L.A."/>
            <person name="Thomas B.C."/>
            <person name="Sharon I."/>
            <person name="Castelle C.J."/>
            <person name="Singh A."/>
            <person name="Wilkins M.J."/>
            <person name="Williams K.H."/>
            <person name="Banfield J.F."/>
        </authorList>
    </citation>
    <scope>NUCLEOTIDE SEQUENCE [LARGE SCALE GENOMIC DNA]</scope>
</reference>
<sequence length="129" mass="13305">MAGGGGFWAGVKYQQKKQTAFTGQFRNRQGIGTGLPGGAGNRTALRPVNGEIIAVDDKGLTVKLADGSSKIIILSDTTSFVKSGEGAKTDLEVGGKVAIFGTENPDGSVTAQNVQLNPIFRVPTGEPAQ</sequence>
<comment type="caution">
    <text evidence="1">The sequence shown here is derived from an EMBL/GenBank/DDBJ whole genome shotgun (WGS) entry which is preliminary data.</text>
</comment>
<evidence type="ECO:0000313" key="1">
    <source>
        <dbReference type="EMBL" id="KKU56957.1"/>
    </source>
</evidence>
<protein>
    <recommendedName>
        <fullName evidence="3">DUF5666 domain-containing protein</fullName>
    </recommendedName>
</protein>
<dbReference type="AlphaFoldDB" id="A0A0G1RIQ6"/>
<organism evidence="1 2">
    <name type="scientific">Candidatus Amesbacteria bacterium GW2011_GWA2_47_11</name>
    <dbReference type="NCBI Taxonomy" id="1618357"/>
    <lineage>
        <taxon>Bacteria</taxon>
        <taxon>Candidatus Amesiibacteriota</taxon>
    </lineage>
</organism>
<evidence type="ECO:0000313" key="2">
    <source>
        <dbReference type="Proteomes" id="UP000034607"/>
    </source>
</evidence>
<proteinExistence type="predicted"/>
<dbReference type="Proteomes" id="UP000034607">
    <property type="component" value="Unassembled WGS sequence"/>
</dbReference>
<gene>
    <name evidence="1" type="ORF">UX78_C0001G0010</name>
</gene>
<evidence type="ECO:0008006" key="3">
    <source>
        <dbReference type="Google" id="ProtNLM"/>
    </source>
</evidence>